<keyword evidence="15" id="KW-1185">Reference proteome</keyword>
<dbReference type="GO" id="GO:0005737">
    <property type="term" value="C:cytoplasm"/>
    <property type="evidence" value="ECO:0007669"/>
    <property type="project" value="TreeGrafter"/>
</dbReference>
<dbReference type="PANTHER" id="PTHR45626:SF16">
    <property type="entry name" value="ATP-DEPENDENT HELICASE ULS1"/>
    <property type="match status" value="1"/>
</dbReference>
<dbReference type="CDD" id="cd18008">
    <property type="entry name" value="DEXDc_SHPRH-like"/>
    <property type="match status" value="1"/>
</dbReference>
<dbReference type="GO" id="GO:0008094">
    <property type="term" value="F:ATP-dependent activity, acting on DNA"/>
    <property type="evidence" value="ECO:0007669"/>
    <property type="project" value="TreeGrafter"/>
</dbReference>
<feature type="region of interest" description="Disordered" evidence="10">
    <location>
        <begin position="311"/>
        <end position="366"/>
    </location>
</feature>
<dbReference type="GO" id="GO:0008270">
    <property type="term" value="F:zinc ion binding"/>
    <property type="evidence" value="ECO:0007669"/>
    <property type="project" value="UniProtKB-KW"/>
</dbReference>
<dbReference type="Gene3D" id="3.40.50.10810">
    <property type="entry name" value="Tandem AAA-ATPase domain"/>
    <property type="match status" value="2"/>
</dbReference>
<name>A0A9W7ZGU4_9FUNG</name>
<accession>A0A9W7ZGU4</accession>
<feature type="compositionally biased region" description="Gly residues" evidence="10">
    <location>
        <begin position="1022"/>
        <end position="1032"/>
    </location>
</feature>
<feature type="compositionally biased region" description="Low complexity" evidence="10">
    <location>
        <begin position="338"/>
        <end position="366"/>
    </location>
</feature>
<reference evidence="14" key="1">
    <citation type="submission" date="2022-07" db="EMBL/GenBank/DDBJ databases">
        <title>Phylogenomic reconstructions and comparative analyses of Kickxellomycotina fungi.</title>
        <authorList>
            <person name="Reynolds N.K."/>
            <person name="Stajich J.E."/>
            <person name="Barry K."/>
            <person name="Grigoriev I.V."/>
            <person name="Crous P."/>
            <person name="Smith M.E."/>
        </authorList>
    </citation>
    <scope>NUCLEOTIDE SEQUENCE</scope>
    <source>
        <strain evidence="14">RSA 861</strain>
    </source>
</reference>
<feature type="non-terminal residue" evidence="14">
    <location>
        <position position="1088"/>
    </location>
</feature>
<dbReference type="InterPro" id="IPR001841">
    <property type="entry name" value="Znf_RING"/>
</dbReference>
<dbReference type="InterPro" id="IPR027417">
    <property type="entry name" value="P-loop_NTPase"/>
</dbReference>
<dbReference type="InterPro" id="IPR038718">
    <property type="entry name" value="SNF2-like_sf"/>
</dbReference>
<dbReference type="SMART" id="SM00184">
    <property type="entry name" value="RING"/>
    <property type="match status" value="1"/>
</dbReference>
<feature type="domain" description="Helicase ATP-binding" evidence="12">
    <location>
        <begin position="278"/>
        <end position="510"/>
    </location>
</feature>
<dbReference type="Pfam" id="PF00271">
    <property type="entry name" value="Helicase_C"/>
    <property type="match status" value="1"/>
</dbReference>
<feature type="domain" description="Helicase C-terminal" evidence="13">
    <location>
        <begin position="964"/>
        <end position="1088"/>
    </location>
</feature>
<evidence type="ECO:0000256" key="2">
    <source>
        <dbReference type="ARBA" id="ARBA00022723"/>
    </source>
</evidence>
<keyword evidence="6" id="KW-0347">Helicase</keyword>
<dbReference type="InterPro" id="IPR013083">
    <property type="entry name" value="Znf_RING/FYVE/PHD"/>
</dbReference>
<dbReference type="GO" id="GO:0016787">
    <property type="term" value="F:hydrolase activity"/>
    <property type="evidence" value="ECO:0007669"/>
    <property type="project" value="UniProtKB-KW"/>
</dbReference>
<dbReference type="Pfam" id="PF13445">
    <property type="entry name" value="zf-RING_UBOX"/>
    <property type="match status" value="1"/>
</dbReference>
<dbReference type="AlphaFoldDB" id="A0A9W7ZGU4"/>
<dbReference type="PROSITE" id="PS00518">
    <property type="entry name" value="ZF_RING_1"/>
    <property type="match status" value="1"/>
</dbReference>
<dbReference type="SMART" id="SM00487">
    <property type="entry name" value="DEXDc"/>
    <property type="match status" value="1"/>
</dbReference>
<feature type="non-terminal residue" evidence="14">
    <location>
        <position position="1"/>
    </location>
</feature>
<dbReference type="InterPro" id="IPR027370">
    <property type="entry name" value="Znf-RING_euk"/>
</dbReference>
<evidence type="ECO:0000259" key="13">
    <source>
        <dbReference type="PROSITE" id="PS51194"/>
    </source>
</evidence>
<dbReference type="InterPro" id="IPR014001">
    <property type="entry name" value="Helicase_ATP-bd"/>
</dbReference>
<feature type="region of interest" description="Disordered" evidence="10">
    <location>
        <begin position="92"/>
        <end position="112"/>
    </location>
</feature>
<evidence type="ECO:0000256" key="4">
    <source>
        <dbReference type="ARBA" id="ARBA00022771"/>
    </source>
</evidence>
<keyword evidence="2" id="KW-0479">Metal-binding</keyword>
<feature type="domain" description="RING-type" evidence="11">
    <location>
        <begin position="827"/>
        <end position="871"/>
    </location>
</feature>
<evidence type="ECO:0000256" key="5">
    <source>
        <dbReference type="ARBA" id="ARBA00022801"/>
    </source>
</evidence>
<keyword evidence="8" id="KW-0067">ATP-binding</keyword>
<feature type="region of interest" description="Disordered" evidence="10">
    <location>
        <begin position="1021"/>
        <end position="1043"/>
    </location>
</feature>
<comment type="similarity">
    <text evidence="1">Belongs to the SNF2/RAD54 helicase family.</text>
</comment>
<evidence type="ECO:0000256" key="1">
    <source>
        <dbReference type="ARBA" id="ARBA00007025"/>
    </source>
</evidence>
<keyword evidence="4 9" id="KW-0863">Zinc-finger</keyword>
<dbReference type="GO" id="GO:0000724">
    <property type="term" value="P:double-strand break repair via homologous recombination"/>
    <property type="evidence" value="ECO:0007669"/>
    <property type="project" value="TreeGrafter"/>
</dbReference>
<evidence type="ECO:0000313" key="15">
    <source>
        <dbReference type="Proteomes" id="UP001150569"/>
    </source>
</evidence>
<dbReference type="CDD" id="cd18793">
    <property type="entry name" value="SF2_C_SNF"/>
    <property type="match status" value="1"/>
</dbReference>
<dbReference type="InterPro" id="IPR001650">
    <property type="entry name" value="Helicase_C-like"/>
</dbReference>
<dbReference type="InterPro" id="IPR000330">
    <property type="entry name" value="SNF2_N"/>
</dbReference>
<evidence type="ECO:0000256" key="3">
    <source>
        <dbReference type="ARBA" id="ARBA00022741"/>
    </source>
</evidence>
<evidence type="ECO:0000256" key="10">
    <source>
        <dbReference type="SAM" id="MobiDB-lite"/>
    </source>
</evidence>
<dbReference type="SUPFAM" id="SSF52540">
    <property type="entry name" value="P-loop containing nucleoside triphosphate hydrolases"/>
    <property type="match status" value="2"/>
</dbReference>
<feature type="region of interest" description="Disordered" evidence="10">
    <location>
        <begin position="697"/>
        <end position="762"/>
    </location>
</feature>
<evidence type="ECO:0000256" key="8">
    <source>
        <dbReference type="ARBA" id="ARBA00022840"/>
    </source>
</evidence>
<dbReference type="PROSITE" id="PS51192">
    <property type="entry name" value="HELICASE_ATP_BIND_1"/>
    <property type="match status" value="1"/>
</dbReference>
<dbReference type="GO" id="GO:0005524">
    <property type="term" value="F:ATP binding"/>
    <property type="evidence" value="ECO:0007669"/>
    <property type="project" value="UniProtKB-KW"/>
</dbReference>
<evidence type="ECO:0000259" key="11">
    <source>
        <dbReference type="PROSITE" id="PS50089"/>
    </source>
</evidence>
<feature type="compositionally biased region" description="Acidic residues" evidence="10">
    <location>
        <begin position="733"/>
        <end position="742"/>
    </location>
</feature>
<sequence>SVYGLHRAPSSDVEVIASPHRARDSSSSWPLNPWGSDSYLPSMAMALDSRSGSPGPSYPYAHPTTLSPMWGLSDPAYRTHFSNRPYSFASPGASVTADPHRTPAPSAPVIDLTRSGPEVINLSPSSVSSYGSHYSPLGHTPPNHGYRGPEGSPLAAYSAAARLLPSSLGAGFDNFSRYVTYVRNAAGRIIGVDTATGGYTGRPRGPNDARSVNYGPNANYGDPHNQSVNPAVHNEEVRNLVCNIKFDESHQSQRVETPADLTVTLLTHQRIGLTWMIEKEESSVRGGILADDMGLGKTIQSMALIVARRPPATTADGAADRNDASTATPPASPPPATSPVTANSSNPDRATTGAGDSPATAATPPALSTRHYATTLIVAPLSLVYQWKREIETKTRPGCLRTYVYHGANRERRVDRLSRYDVVVTTYHLLANECPRETGLEGAMTSPGPLHQIKYWRIILDESQVIKNRTTKASTAVARLEAKHRWCLSGTVLQNSITELYSPIRFLKVRPYCQWEEFRRDISGPAESATTSSTQAFHRIQALLKAVCLRRRKTDTVDGRPILSLPPKTVEEIKTEFSEPEAEFYRGVEERSERIFQRMMDAGTVMRNYANVLVMILRLRQSCCHPHLVLDRNHRDIMSLYDDRVRETGAFADYLSRGQSAAAGTSTAARRRDRDLAALAAAAYGNILDDALSGKVKTEGVDPVNSTDSLPAPGHPAIKMSPGSDGEHGSLEDPSEDDDDTGLDLPSAGEILQSPKPSATRAKLPARLFETERSGTPPAPSGGGNTFYFTAYKPPARWTAPQKKAWLQLSPAAKARLDTTDWDRVECSLCQDLSTTPVILSPCGHVFCEECIETLVNSLIDDHDPTCPHCQAKFTLKHLLPRTLFPDGNCDSTASSTSSSKAGAATLPRLPSLRVKSSKTGRIVPISARNLPAGYPPVDSSPGAGITNDGLAFVPSSKIIRTLEIIRQIRAERPKDKFVVFSQFTQMLVLVSQALARENYAHFIFDGSVAPLEREEMVKRFYGGGSGGGGDTGNSDNANDDEEENEEVVVMLISMKCGSVGLNLCCANHVILLDLWWNPALEDQATDR</sequence>
<comment type="caution">
    <text evidence="14">The sequence shown here is derived from an EMBL/GenBank/DDBJ whole genome shotgun (WGS) entry which is preliminary data.</text>
</comment>
<evidence type="ECO:0000256" key="7">
    <source>
        <dbReference type="ARBA" id="ARBA00022833"/>
    </source>
</evidence>
<dbReference type="OrthoDB" id="448448at2759"/>
<dbReference type="InterPro" id="IPR017907">
    <property type="entry name" value="Znf_RING_CS"/>
</dbReference>
<dbReference type="Gene3D" id="3.40.50.300">
    <property type="entry name" value="P-loop containing nucleotide triphosphate hydrolases"/>
    <property type="match status" value="1"/>
</dbReference>
<gene>
    <name evidence="14" type="ORF">IWQ60_012442</name>
</gene>
<dbReference type="InterPro" id="IPR050628">
    <property type="entry name" value="SNF2_RAD54_helicase_TF"/>
</dbReference>
<protein>
    <submittedName>
        <fullName evidence="14">Uncharacterized protein</fullName>
    </submittedName>
</protein>
<organism evidence="14 15">
    <name type="scientific">Tieghemiomyces parasiticus</name>
    <dbReference type="NCBI Taxonomy" id="78921"/>
    <lineage>
        <taxon>Eukaryota</taxon>
        <taxon>Fungi</taxon>
        <taxon>Fungi incertae sedis</taxon>
        <taxon>Zoopagomycota</taxon>
        <taxon>Kickxellomycotina</taxon>
        <taxon>Dimargaritomycetes</taxon>
        <taxon>Dimargaritales</taxon>
        <taxon>Dimargaritaceae</taxon>
        <taxon>Tieghemiomyces</taxon>
    </lineage>
</organism>
<dbReference type="GO" id="GO:0005634">
    <property type="term" value="C:nucleus"/>
    <property type="evidence" value="ECO:0007669"/>
    <property type="project" value="TreeGrafter"/>
</dbReference>
<dbReference type="Proteomes" id="UP001150569">
    <property type="component" value="Unassembled WGS sequence"/>
</dbReference>
<dbReference type="Pfam" id="PF00176">
    <property type="entry name" value="SNF2-rel_dom"/>
    <property type="match status" value="1"/>
</dbReference>
<dbReference type="EMBL" id="JANBPT010001932">
    <property type="protein sequence ID" value="KAJ1904458.1"/>
    <property type="molecule type" value="Genomic_DNA"/>
</dbReference>
<evidence type="ECO:0000256" key="9">
    <source>
        <dbReference type="PROSITE-ProRule" id="PRU00175"/>
    </source>
</evidence>
<dbReference type="PANTHER" id="PTHR45626">
    <property type="entry name" value="TRANSCRIPTION TERMINATION FACTOR 2-RELATED"/>
    <property type="match status" value="1"/>
</dbReference>
<evidence type="ECO:0000313" key="14">
    <source>
        <dbReference type="EMBL" id="KAJ1904458.1"/>
    </source>
</evidence>
<proteinExistence type="inferred from homology"/>
<keyword evidence="3" id="KW-0547">Nucleotide-binding</keyword>
<evidence type="ECO:0000256" key="6">
    <source>
        <dbReference type="ARBA" id="ARBA00022806"/>
    </source>
</evidence>
<dbReference type="PROSITE" id="PS51194">
    <property type="entry name" value="HELICASE_CTER"/>
    <property type="match status" value="1"/>
</dbReference>
<keyword evidence="5" id="KW-0378">Hydrolase</keyword>
<dbReference type="GO" id="GO:0004386">
    <property type="term" value="F:helicase activity"/>
    <property type="evidence" value="ECO:0007669"/>
    <property type="project" value="UniProtKB-KW"/>
</dbReference>
<dbReference type="InterPro" id="IPR049730">
    <property type="entry name" value="SNF2/RAD54-like_C"/>
</dbReference>
<keyword evidence="7" id="KW-0862">Zinc</keyword>
<evidence type="ECO:0000259" key="12">
    <source>
        <dbReference type="PROSITE" id="PS51192"/>
    </source>
</evidence>
<dbReference type="SUPFAM" id="SSF57850">
    <property type="entry name" value="RING/U-box"/>
    <property type="match status" value="1"/>
</dbReference>
<dbReference type="Gene3D" id="3.30.40.10">
    <property type="entry name" value="Zinc/RING finger domain, C3HC4 (zinc finger)"/>
    <property type="match status" value="1"/>
</dbReference>
<dbReference type="SMART" id="SM00490">
    <property type="entry name" value="HELICc"/>
    <property type="match status" value="1"/>
</dbReference>
<dbReference type="PROSITE" id="PS50089">
    <property type="entry name" value="ZF_RING_2"/>
    <property type="match status" value="1"/>
</dbReference>